<sequence length="522" mass="53898">MTTTEAPRPAARPERESFLPVLRSEWTKFRTIRSGLIGLGVAVVLCTVFTFLVANGTHEGTCTGTGSTCRSGHPYVATGPDGEAVADSYRFVERPLTGDATITARVRSLTGVTSTTSTDAAPSLDHVRPGLAAWAKAGILLRPSTAQGSPYAAVMATGAHGVRFQHDYTHDQAGRPGPVSGASPRWLRLTRTGDTLTGYDSADGRAWTKIGTARLAGLPATVHVGLFVTSPVSFERSGSGFATQATAAFDHVTQGAQGAEGAWREQSIGAQDFYPKLPGDGSRRDGGSFVLRGSGDIAPAVVAGLLGTGTPSSSILTGLIVGLIAVIVVAAMFITVEYRRGLIRTTFTATPRRHRVLAAKAVVIGGVAFVVGTLAAAIAVPIGEHVLKANGAYVFPVGAPTLARIIAGTGALAAVTAIAVLAVGTIVRKSAGAVTAGIVVFVLPYILGSSMSGGAEQWLFRVTPAAGFSVLGTLPRSAQVDYPYTLANGYYPLSWWAGLGVLCAYAVLALGIAAVTLRRRDA</sequence>
<keyword evidence="1" id="KW-0472">Membrane</keyword>
<dbReference type="EMBL" id="CP053892">
    <property type="protein sequence ID" value="QKG19103.1"/>
    <property type="molecule type" value="Genomic_DNA"/>
</dbReference>
<dbReference type="RefSeq" id="WP_173092813.1">
    <property type="nucleotide sequence ID" value="NZ_CP053892.1"/>
</dbReference>
<feature type="transmembrane region" description="Helical" evidence="1">
    <location>
        <begin position="493"/>
        <end position="517"/>
    </location>
</feature>
<keyword evidence="3" id="KW-1185">Reference proteome</keyword>
<organism evidence="2 3">
    <name type="scientific">Actinomadura verrucosospora</name>
    <dbReference type="NCBI Taxonomy" id="46165"/>
    <lineage>
        <taxon>Bacteria</taxon>
        <taxon>Bacillati</taxon>
        <taxon>Actinomycetota</taxon>
        <taxon>Actinomycetes</taxon>
        <taxon>Streptosporangiales</taxon>
        <taxon>Thermomonosporaceae</taxon>
        <taxon>Actinomadura</taxon>
    </lineage>
</organism>
<feature type="transmembrane region" description="Helical" evidence="1">
    <location>
        <begin position="357"/>
        <end position="382"/>
    </location>
</feature>
<feature type="transmembrane region" description="Helical" evidence="1">
    <location>
        <begin position="430"/>
        <end position="447"/>
    </location>
</feature>
<feature type="transmembrane region" description="Helical" evidence="1">
    <location>
        <begin position="402"/>
        <end position="423"/>
    </location>
</feature>
<dbReference type="GO" id="GO:0140359">
    <property type="term" value="F:ABC-type transporter activity"/>
    <property type="evidence" value="ECO:0007669"/>
    <property type="project" value="InterPro"/>
</dbReference>
<keyword evidence="1" id="KW-0812">Transmembrane</keyword>
<keyword evidence="1" id="KW-1133">Transmembrane helix</keyword>
<feature type="transmembrane region" description="Helical" evidence="1">
    <location>
        <begin position="315"/>
        <end position="336"/>
    </location>
</feature>
<proteinExistence type="predicted"/>
<protein>
    <recommendedName>
        <fullName evidence="4">ABC transporter permease</fullName>
    </recommendedName>
</protein>
<dbReference type="AlphaFoldDB" id="A0A7D3ZIN1"/>
<dbReference type="Gene3D" id="2.60.120.200">
    <property type="match status" value="1"/>
</dbReference>
<reference evidence="2 3" key="1">
    <citation type="submission" date="2020-05" db="EMBL/GenBank/DDBJ databases">
        <title>Actinomadura verrucosospora NRRL-B18236 (PFL_A860) Genome sequencing and assembly.</title>
        <authorList>
            <person name="Samborskyy M."/>
        </authorList>
    </citation>
    <scope>NUCLEOTIDE SEQUENCE [LARGE SCALE GENOMIC DNA]</scope>
    <source>
        <strain evidence="2 3">NRRL:B18236</strain>
    </source>
</reference>
<evidence type="ECO:0000313" key="3">
    <source>
        <dbReference type="Proteomes" id="UP000501240"/>
    </source>
</evidence>
<gene>
    <name evidence="2" type="ORF">ACTIVE_0739</name>
</gene>
<evidence type="ECO:0008006" key="4">
    <source>
        <dbReference type="Google" id="ProtNLM"/>
    </source>
</evidence>
<evidence type="ECO:0000256" key="1">
    <source>
        <dbReference type="SAM" id="Phobius"/>
    </source>
</evidence>
<accession>A0A7D3ZIN1</accession>
<feature type="transmembrane region" description="Helical" evidence="1">
    <location>
        <begin position="36"/>
        <end position="54"/>
    </location>
</feature>
<dbReference type="Pfam" id="PF12679">
    <property type="entry name" value="ABC2_membrane_2"/>
    <property type="match status" value="1"/>
</dbReference>
<dbReference type="GO" id="GO:0005886">
    <property type="term" value="C:plasma membrane"/>
    <property type="evidence" value="ECO:0007669"/>
    <property type="project" value="UniProtKB-SubCell"/>
</dbReference>
<evidence type="ECO:0000313" key="2">
    <source>
        <dbReference type="EMBL" id="QKG19103.1"/>
    </source>
</evidence>
<dbReference type="Proteomes" id="UP000501240">
    <property type="component" value="Chromosome"/>
</dbReference>
<name>A0A7D3ZIN1_ACTVE</name>